<dbReference type="AlphaFoldDB" id="A0AAF0QQT1"/>
<evidence type="ECO:0000259" key="1">
    <source>
        <dbReference type="Pfam" id="PF03372"/>
    </source>
</evidence>
<dbReference type="EMBL" id="CP133615">
    <property type="protein sequence ID" value="WMV27137.1"/>
    <property type="molecule type" value="Genomic_DNA"/>
</dbReference>
<sequence length="720" mass="85546">MAGRTTLRGSGEKWGYSCVMGQENVESSIYADCNEVIRRELWRDLINLKNTCTGHWLFCGDFNVTRYPTERSTGQRLTGAMSDFTDWINEMELIDPPLFGGLYTWRRGENHSTASRLDRFLYSHHWDDSFPQIRQSLLPRLESDHNPVMLTCGELTLKKSYFKFEHWWMQVEGFREKVKDWWCSFSVNGTPSFILASKLKLLKGKLKQWGYENRVNWKQKKEELLNQIAGLEKIQEQRLLTDDEFLQKVHLSREFDEASRNEEIAWRQRSRIQWLKHGDKNTKYFHRMATAHKRINSIEKLEVNGRELTDTDEIKTEITNFYQKLYRETENWRPGLNLQGSESISLEEKDWLQRQFEEEEVAEGIKLCASDKAPGPDGFPMSFYQNFWEMLKVDIMNTIRQFHDQQEVISNKYGQNSPWVSDMVNIPYGVSVWRTIRNLWGQLQHNIRYKVGIGTRVLFWKDHWIGQDSLMSAYPDIYTLSSSQDATVNEVWSEQGWNFSFRRLLNDWEIGRVAEMLQTLDDFKGTNLEVDVMIWKHNHDGRLSVSRLYNRKVKELPGEISGPWSKVWKNKVPTKVRCFSWLVARRACLTHEKLQRRGFEIASWCSLCNETNETNSHLFLHCKVTAQLWTIFLSRTHTNWTMPEHTADLLSCWVRRGGSKSQKKWWNMIPSCIWWTIWRERNKRCMENTAESVQKIKWRCMKTFCFWCNEEGIEDGWTDF</sequence>
<dbReference type="InterPro" id="IPR005135">
    <property type="entry name" value="Endo/exonuclease/phosphatase"/>
</dbReference>
<evidence type="ECO:0008006" key="5">
    <source>
        <dbReference type="Google" id="ProtNLM"/>
    </source>
</evidence>
<accession>A0AAF0QQT1</accession>
<dbReference type="SUPFAM" id="SSF56219">
    <property type="entry name" value="DNase I-like"/>
    <property type="match status" value="1"/>
</dbReference>
<gene>
    <name evidence="3" type="ORF">MTR67_020522</name>
</gene>
<feature type="domain" description="Reverse transcriptase zinc-binding" evidence="2">
    <location>
        <begin position="560"/>
        <end position="629"/>
    </location>
</feature>
<dbReference type="PANTHER" id="PTHR33710:SF75">
    <property type="entry name" value="ENDONUCLEASE_EXONUCLEASE_PHOSPHATASE DOMAIN-CONTAINING PROTEIN"/>
    <property type="match status" value="1"/>
</dbReference>
<dbReference type="Proteomes" id="UP001234989">
    <property type="component" value="Chromosome 4"/>
</dbReference>
<dbReference type="InterPro" id="IPR036691">
    <property type="entry name" value="Endo/exonu/phosph_ase_sf"/>
</dbReference>
<dbReference type="Pfam" id="PF13966">
    <property type="entry name" value="zf-RVT"/>
    <property type="match status" value="1"/>
</dbReference>
<protein>
    <recommendedName>
        <fullName evidence="5">Reverse transcriptase zinc-binding domain-containing protein</fullName>
    </recommendedName>
</protein>
<dbReference type="InterPro" id="IPR026960">
    <property type="entry name" value="RVT-Znf"/>
</dbReference>
<reference evidence="3" key="1">
    <citation type="submission" date="2023-08" db="EMBL/GenBank/DDBJ databases">
        <title>A de novo genome assembly of Solanum verrucosum Schlechtendal, a Mexican diploid species geographically isolated from the other diploid A-genome species in potato relatives.</title>
        <authorList>
            <person name="Hosaka K."/>
        </authorList>
    </citation>
    <scope>NUCLEOTIDE SEQUENCE</scope>
    <source>
        <tissue evidence="3">Young leaves</tissue>
    </source>
</reference>
<keyword evidence="4" id="KW-1185">Reference proteome</keyword>
<proteinExistence type="predicted"/>
<dbReference type="Pfam" id="PF03372">
    <property type="entry name" value="Exo_endo_phos"/>
    <property type="match status" value="1"/>
</dbReference>
<name>A0AAF0QQT1_SOLVR</name>
<dbReference type="PANTHER" id="PTHR33710">
    <property type="entry name" value="BNAC02G09200D PROTEIN"/>
    <property type="match status" value="1"/>
</dbReference>
<dbReference type="GO" id="GO:0003824">
    <property type="term" value="F:catalytic activity"/>
    <property type="evidence" value="ECO:0007669"/>
    <property type="project" value="InterPro"/>
</dbReference>
<dbReference type="Gene3D" id="3.60.10.10">
    <property type="entry name" value="Endonuclease/exonuclease/phosphatase"/>
    <property type="match status" value="1"/>
</dbReference>
<evidence type="ECO:0000313" key="3">
    <source>
        <dbReference type="EMBL" id="WMV27137.1"/>
    </source>
</evidence>
<feature type="domain" description="Endonuclease/exonuclease/phosphatase" evidence="1">
    <location>
        <begin position="34"/>
        <end position="145"/>
    </location>
</feature>
<evidence type="ECO:0000313" key="4">
    <source>
        <dbReference type="Proteomes" id="UP001234989"/>
    </source>
</evidence>
<organism evidence="3 4">
    <name type="scientific">Solanum verrucosum</name>
    <dbReference type="NCBI Taxonomy" id="315347"/>
    <lineage>
        <taxon>Eukaryota</taxon>
        <taxon>Viridiplantae</taxon>
        <taxon>Streptophyta</taxon>
        <taxon>Embryophyta</taxon>
        <taxon>Tracheophyta</taxon>
        <taxon>Spermatophyta</taxon>
        <taxon>Magnoliopsida</taxon>
        <taxon>eudicotyledons</taxon>
        <taxon>Gunneridae</taxon>
        <taxon>Pentapetalae</taxon>
        <taxon>asterids</taxon>
        <taxon>lamiids</taxon>
        <taxon>Solanales</taxon>
        <taxon>Solanaceae</taxon>
        <taxon>Solanoideae</taxon>
        <taxon>Solaneae</taxon>
        <taxon>Solanum</taxon>
    </lineage>
</organism>
<evidence type="ECO:0000259" key="2">
    <source>
        <dbReference type="Pfam" id="PF13966"/>
    </source>
</evidence>